<comment type="caution">
    <text evidence="3">The sequence shown here is derived from an EMBL/GenBank/DDBJ whole genome shotgun (WGS) entry which is preliminary data.</text>
</comment>
<sequence length="324" mass="35971">MWICDEVGAYYTEKLGELATQVRSLGFCLLLASQEAQRLKSAAGDKVWTLIGNMGVRITGKIMDPKDTLEILQLMAGTEYLPVMSGMVRQAGIMGASWEEADTLSLKDEKKVSVEEVQQLKEGENITLFNGQVIRGSSLYIHDADKLSKEAIRINRFIEVAPPALDTLLAGAPARIRRSYPRADRVQQILYHLAMKPGRSDLENLVLTDPTLVVLNELGEEWRLIWRRRPGAAVRSTLLWHTALEHVPKRGSGYVAQSSTALDLTVGSKRLQAYQAQHIDPARAPKVKGKATAPRATTPVPPRHDQSPPYFDDGSYSPAPFDWD</sequence>
<accession>A0A3M4SFV7</accession>
<evidence type="ECO:0000313" key="4">
    <source>
        <dbReference type="Proteomes" id="UP000271097"/>
    </source>
</evidence>
<dbReference type="Pfam" id="PF12696">
    <property type="entry name" value="TraG-D_C"/>
    <property type="match status" value="1"/>
</dbReference>
<dbReference type="InterPro" id="IPR032689">
    <property type="entry name" value="TraG-D_C"/>
</dbReference>
<name>A0A3M4SFV7_PSEA0</name>
<feature type="region of interest" description="Disordered" evidence="1">
    <location>
        <begin position="278"/>
        <end position="324"/>
    </location>
</feature>
<dbReference type="InterPro" id="IPR027417">
    <property type="entry name" value="P-loop_NTPase"/>
</dbReference>
<dbReference type="EMBL" id="RBRS01000309">
    <property type="protein sequence ID" value="RMR13791.1"/>
    <property type="molecule type" value="Genomic_DNA"/>
</dbReference>
<gene>
    <name evidence="3" type="ORF">ALP90_02115</name>
</gene>
<proteinExistence type="predicted"/>
<dbReference type="Proteomes" id="UP000271097">
    <property type="component" value="Unassembled WGS sequence"/>
</dbReference>
<dbReference type="Gene3D" id="3.40.50.300">
    <property type="entry name" value="P-loop containing nucleotide triphosphate hydrolases"/>
    <property type="match status" value="1"/>
</dbReference>
<organism evidence="3 4">
    <name type="scientific">Pseudomonas amygdali pv. ulmi</name>
    <dbReference type="NCBI Taxonomy" id="251720"/>
    <lineage>
        <taxon>Bacteria</taxon>
        <taxon>Pseudomonadati</taxon>
        <taxon>Pseudomonadota</taxon>
        <taxon>Gammaproteobacteria</taxon>
        <taxon>Pseudomonadales</taxon>
        <taxon>Pseudomonadaceae</taxon>
        <taxon>Pseudomonas</taxon>
        <taxon>Pseudomonas amygdali</taxon>
    </lineage>
</organism>
<protein>
    <submittedName>
        <fullName evidence="3">TrbC protein</fullName>
    </submittedName>
</protein>
<evidence type="ECO:0000259" key="2">
    <source>
        <dbReference type="Pfam" id="PF12696"/>
    </source>
</evidence>
<feature type="domain" description="TraD/TraG TraM recognition site" evidence="2">
    <location>
        <begin position="3"/>
        <end position="80"/>
    </location>
</feature>
<dbReference type="AlphaFoldDB" id="A0A3M4SFV7"/>
<evidence type="ECO:0000313" key="3">
    <source>
        <dbReference type="EMBL" id="RMR13791.1"/>
    </source>
</evidence>
<reference evidence="3 4" key="1">
    <citation type="submission" date="2018-08" db="EMBL/GenBank/DDBJ databases">
        <title>Recombination of ecologically and evolutionarily significant loci maintains genetic cohesion in the Pseudomonas syringae species complex.</title>
        <authorList>
            <person name="Dillon M."/>
            <person name="Thakur S."/>
            <person name="Almeida R.N.D."/>
            <person name="Weir B.S."/>
            <person name="Guttman D.S."/>
        </authorList>
    </citation>
    <scope>NUCLEOTIDE SEQUENCE [LARGE SCALE GENOMIC DNA]</scope>
    <source>
        <strain evidence="3 4">ICMP 5931</strain>
    </source>
</reference>
<dbReference type="SUPFAM" id="SSF52540">
    <property type="entry name" value="P-loop containing nucleoside triphosphate hydrolases"/>
    <property type="match status" value="1"/>
</dbReference>
<evidence type="ECO:0000256" key="1">
    <source>
        <dbReference type="SAM" id="MobiDB-lite"/>
    </source>
</evidence>